<feature type="transmembrane region" description="Helical" evidence="11">
    <location>
        <begin position="57"/>
        <end position="76"/>
    </location>
</feature>
<dbReference type="InterPro" id="IPR001851">
    <property type="entry name" value="ABC_transp_permease"/>
</dbReference>
<evidence type="ECO:0000256" key="1">
    <source>
        <dbReference type="ARBA" id="ARBA00004651"/>
    </source>
</evidence>
<feature type="transmembrane region" description="Helical" evidence="11">
    <location>
        <begin position="135"/>
        <end position="156"/>
    </location>
</feature>
<proteinExistence type="predicted"/>
<dbReference type="CDD" id="cd06579">
    <property type="entry name" value="TM_PBP1_transp_AraH_like"/>
    <property type="match status" value="1"/>
</dbReference>
<name>A0A2T5B2Y3_MYCDI</name>
<evidence type="ECO:0000256" key="9">
    <source>
        <dbReference type="ARBA" id="ARBA00025439"/>
    </source>
</evidence>
<sequence>MTEATENKTSLRARLPAPFRRIDPAVLIAFGCILLLLFLGSLYSSNFLSLEYLLQQLKVASFLGVIAAGMMLVILLGQIDLSVPWVMTMGAMMACAVAGFGTGGMILAIPFGIFCGMVFGLLNGFGVAYMRIPSMIVTLATNVVAQGLMVLYTGGFSPQDSAPEAMRWLATGFIIPGVPNAILVWAAISAAMVFLLTRTTFGRSVYGIGNSERAAYLSGIDTRRIVMIAFAVSGALSAFGGVLLAGYASKAAQAMGDAYLLPSIAAVVLGGTSILGGRGSYLGTVAGVILITLLQSILSVMQMPEAGRQIVYGIVIIVMLLLYGRGPASP</sequence>
<feature type="transmembrane region" description="Helical" evidence="11">
    <location>
        <begin position="310"/>
        <end position="328"/>
    </location>
</feature>
<evidence type="ECO:0000256" key="6">
    <source>
        <dbReference type="ARBA" id="ARBA00022692"/>
    </source>
</evidence>
<keyword evidence="13" id="KW-1185">Reference proteome</keyword>
<keyword evidence="4" id="KW-1003">Cell membrane</keyword>
<evidence type="ECO:0000256" key="5">
    <source>
        <dbReference type="ARBA" id="ARBA00022519"/>
    </source>
</evidence>
<protein>
    <recommendedName>
        <fullName evidence="10">Autoinducer 2 import system permease protein LsrD</fullName>
    </recommendedName>
</protein>
<evidence type="ECO:0000256" key="3">
    <source>
        <dbReference type="ARBA" id="ARBA00022448"/>
    </source>
</evidence>
<evidence type="ECO:0000256" key="2">
    <source>
        <dbReference type="ARBA" id="ARBA00011262"/>
    </source>
</evidence>
<dbReference type="AlphaFoldDB" id="A0A2T5B2Y3"/>
<evidence type="ECO:0000313" key="12">
    <source>
        <dbReference type="EMBL" id="PTM93338.1"/>
    </source>
</evidence>
<reference evidence="12 13" key="1">
    <citation type="submission" date="2018-04" db="EMBL/GenBank/DDBJ databases">
        <title>Genomic Encyclopedia of Type Strains, Phase IV (KMG-IV): sequencing the most valuable type-strain genomes for metagenomic binning, comparative biology and taxonomic classification.</title>
        <authorList>
            <person name="Goeker M."/>
        </authorList>
    </citation>
    <scope>NUCLEOTIDE SEQUENCE [LARGE SCALE GENOMIC DNA]</scope>
    <source>
        <strain evidence="12 13">DSM 7138</strain>
    </source>
</reference>
<accession>A0A2T5B2Y3</accession>
<organism evidence="12 13">
    <name type="scientific">Mycoplana dimorpha</name>
    <dbReference type="NCBI Taxonomy" id="28320"/>
    <lineage>
        <taxon>Bacteria</taxon>
        <taxon>Pseudomonadati</taxon>
        <taxon>Pseudomonadota</taxon>
        <taxon>Alphaproteobacteria</taxon>
        <taxon>Hyphomicrobiales</taxon>
        <taxon>Rhizobiaceae</taxon>
        <taxon>Mycoplana</taxon>
    </lineage>
</organism>
<feature type="transmembrane region" description="Helical" evidence="11">
    <location>
        <begin position="225"/>
        <end position="246"/>
    </location>
</feature>
<feature type="transmembrane region" description="Helical" evidence="11">
    <location>
        <begin position="25"/>
        <end position="45"/>
    </location>
</feature>
<keyword evidence="8 11" id="KW-0472">Membrane</keyword>
<evidence type="ECO:0000256" key="8">
    <source>
        <dbReference type="ARBA" id="ARBA00023136"/>
    </source>
</evidence>
<dbReference type="EMBL" id="PZZZ01000006">
    <property type="protein sequence ID" value="PTM93338.1"/>
    <property type="molecule type" value="Genomic_DNA"/>
</dbReference>
<dbReference type="Pfam" id="PF02653">
    <property type="entry name" value="BPD_transp_2"/>
    <property type="match status" value="1"/>
</dbReference>
<keyword evidence="3" id="KW-0813">Transport</keyword>
<evidence type="ECO:0000256" key="7">
    <source>
        <dbReference type="ARBA" id="ARBA00022989"/>
    </source>
</evidence>
<dbReference type="PANTHER" id="PTHR32196:SF71">
    <property type="entry name" value="AUTOINDUCER 2 IMPORT SYSTEM PERMEASE PROTEIN LSRD"/>
    <property type="match status" value="1"/>
</dbReference>
<feature type="transmembrane region" description="Helical" evidence="11">
    <location>
        <begin position="281"/>
        <end position="298"/>
    </location>
</feature>
<dbReference type="GO" id="GO:0022857">
    <property type="term" value="F:transmembrane transporter activity"/>
    <property type="evidence" value="ECO:0007669"/>
    <property type="project" value="InterPro"/>
</dbReference>
<dbReference type="OrthoDB" id="9808136at2"/>
<dbReference type="Proteomes" id="UP000241247">
    <property type="component" value="Unassembled WGS sequence"/>
</dbReference>
<evidence type="ECO:0000256" key="11">
    <source>
        <dbReference type="SAM" id="Phobius"/>
    </source>
</evidence>
<gene>
    <name evidence="12" type="ORF">C7449_10623</name>
</gene>
<comment type="subunit">
    <text evidence="2">The complex is composed of two ATP-binding proteins (LsrA), two transmembrane proteins (LsrC and LsrD) and a solute-binding protein (LsrB).</text>
</comment>
<keyword evidence="5" id="KW-0997">Cell inner membrane</keyword>
<comment type="caution">
    <text evidence="12">The sequence shown here is derived from an EMBL/GenBank/DDBJ whole genome shotgun (WGS) entry which is preliminary data.</text>
</comment>
<feature type="transmembrane region" description="Helical" evidence="11">
    <location>
        <begin position="168"/>
        <end position="196"/>
    </location>
</feature>
<dbReference type="RefSeq" id="WP_108003689.1">
    <property type="nucleotide sequence ID" value="NZ_JBHEEX010000005.1"/>
</dbReference>
<comment type="subcellular location">
    <subcellularLocation>
        <location evidence="1">Cell membrane</location>
        <topology evidence="1">Multi-pass membrane protein</topology>
    </subcellularLocation>
</comment>
<evidence type="ECO:0000313" key="13">
    <source>
        <dbReference type="Proteomes" id="UP000241247"/>
    </source>
</evidence>
<feature type="transmembrane region" description="Helical" evidence="11">
    <location>
        <begin position="258"/>
        <end position="275"/>
    </location>
</feature>
<comment type="function">
    <text evidence="9">Part of the ABC transporter complex LsrABCD involved in autoinducer 2 (AI-2) import. Probably responsible for the translocation of the substrate across the membrane.</text>
</comment>
<keyword evidence="6 11" id="KW-0812">Transmembrane</keyword>
<evidence type="ECO:0000256" key="10">
    <source>
        <dbReference type="ARBA" id="ARBA00039381"/>
    </source>
</evidence>
<dbReference type="GO" id="GO:0005886">
    <property type="term" value="C:plasma membrane"/>
    <property type="evidence" value="ECO:0007669"/>
    <property type="project" value="UniProtKB-SubCell"/>
</dbReference>
<feature type="transmembrane region" description="Helical" evidence="11">
    <location>
        <begin position="82"/>
        <end position="100"/>
    </location>
</feature>
<feature type="transmembrane region" description="Helical" evidence="11">
    <location>
        <begin position="107"/>
        <end position="129"/>
    </location>
</feature>
<evidence type="ECO:0000256" key="4">
    <source>
        <dbReference type="ARBA" id="ARBA00022475"/>
    </source>
</evidence>
<dbReference type="PANTHER" id="PTHR32196">
    <property type="entry name" value="ABC TRANSPORTER PERMEASE PROTEIN YPHD-RELATED-RELATED"/>
    <property type="match status" value="1"/>
</dbReference>
<keyword evidence="7 11" id="KW-1133">Transmembrane helix</keyword>